<keyword evidence="4 12" id="KW-0894">Sodium channel</keyword>
<evidence type="ECO:0000313" key="15">
    <source>
        <dbReference type="Proteomes" id="UP000789390"/>
    </source>
</evidence>
<organism evidence="14 15">
    <name type="scientific">Daphnia galeata</name>
    <dbReference type="NCBI Taxonomy" id="27404"/>
    <lineage>
        <taxon>Eukaryota</taxon>
        <taxon>Metazoa</taxon>
        <taxon>Ecdysozoa</taxon>
        <taxon>Arthropoda</taxon>
        <taxon>Crustacea</taxon>
        <taxon>Branchiopoda</taxon>
        <taxon>Diplostraca</taxon>
        <taxon>Cladocera</taxon>
        <taxon>Anomopoda</taxon>
        <taxon>Daphniidae</taxon>
        <taxon>Daphnia</taxon>
    </lineage>
</organism>
<evidence type="ECO:0000256" key="13">
    <source>
        <dbReference type="SAM" id="Phobius"/>
    </source>
</evidence>
<dbReference type="Gene3D" id="2.60.470.10">
    <property type="entry name" value="Acid-sensing ion channels like domains"/>
    <property type="match status" value="1"/>
</dbReference>
<evidence type="ECO:0008006" key="16">
    <source>
        <dbReference type="Google" id="ProtNLM"/>
    </source>
</evidence>
<dbReference type="GO" id="GO:0005886">
    <property type="term" value="C:plasma membrane"/>
    <property type="evidence" value="ECO:0007669"/>
    <property type="project" value="TreeGrafter"/>
</dbReference>
<evidence type="ECO:0000256" key="9">
    <source>
        <dbReference type="ARBA" id="ARBA00023136"/>
    </source>
</evidence>
<keyword evidence="8 12" id="KW-0406">Ion transport</keyword>
<evidence type="ECO:0000256" key="1">
    <source>
        <dbReference type="ARBA" id="ARBA00004141"/>
    </source>
</evidence>
<dbReference type="Proteomes" id="UP000789390">
    <property type="component" value="Unassembled WGS sequence"/>
</dbReference>
<evidence type="ECO:0000256" key="2">
    <source>
        <dbReference type="ARBA" id="ARBA00007193"/>
    </source>
</evidence>
<evidence type="ECO:0000256" key="8">
    <source>
        <dbReference type="ARBA" id="ARBA00023065"/>
    </source>
</evidence>
<dbReference type="PANTHER" id="PTHR11690:SF288">
    <property type="entry name" value="AMILORIDE-SENSITIVE NA+ CHANNEL-RELATED"/>
    <property type="match status" value="1"/>
</dbReference>
<sequence>MNESAGHQINPFFIHRYGDSDDDHWTTQGMSGMIRSRNNCIGIVKSNGGGATMGGVKIPKRNAVGIIKWMKKKKKTKTTTFKRKYGGRPTASAHLRDFMHATSMHGLKYAAEKEATWIERFLWIALFLACFCTAVFFIMRMWSKWVSSPVIISVESTDFPNSMINFPTVSICNVNQVSNTIVLGLIKSNKIYREANMSRENLLDLLGGLMRGGVPDSGEDYITQLEDSIHLGDLTSANLTFFMRNVAQPCSQMLLYCEWKSKPVNCSDIFQLVPSNQGFCCVYNLQTVHLNRKRNRAVPLSQQPVKAYGEGVQMGLTVLLDAQIDDYALTSSFFHGFKVLIHHPEDQPDPSTKGFAVSPGSEVYVGVSASSIFSTEDVRLLTPSARNCRYSYENHLNYFSRYSQSNCFMERMAKTITRQCGCLPFYFLVGDEATPTCRFKKKSCVQSAFHDFHQKDVNCPVNCNMTSYSADISRGHFPNRDFRASRMARDINAKMISNDSYLQLSSNQS</sequence>
<keyword evidence="11 12" id="KW-0407">Ion channel</keyword>
<keyword evidence="7" id="KW-0915">Sodium</keyword>
<dbReference type="GO" id="GO:0015280">
    <property type="term" value="F:ligand-gated sodium channel activity"/>
    <property type="evidence" value="ECO:0007669"/>
    <property type="project" value="TreeGrafter"/>
</dbReference>
<dbReference type="AlphaFoldDB" id="A0A8J2RW87"/>
<keyword evidence="5 12" id="KW-0812">Transmembrane</keyword>
<feature type="transmembrane region" description="Helical" evidence="13">
    <location>
        <begin position="121"/>
        <end position="142"/>
    </location>
</feature>
<comment type="caution">
    <text evidence="14">The sequence shown here is derived from an EMBL/GenBank/DDBJ whole genome shotgun (WGS) entry which is preliminary data.</text>
</comment>
<proteinExistence type="inferred from homology"/>
<evidence type="ECO:0000256" key="5">
    <source>
        <dbReference type="ARBA" id="ARBA00022692"/>
    </source>
</evidence>
<keyword evidence="6 13" id="KW-1133">Transmembrane helix</keyword>
<evidence type="ECO:0000256" key="12">
    <source>
        <dbReference type="RuleBase" id="RU000679"/>
    </source>
</evidence>
<evidence type="ECO:0000256" key="3">
    <source>
        <dbReference type="ARBA" id="ARBA00022448"/>
    </source>
</evidence>
<evidence type="ECO:0000256" key="7">
    <source>
        <dbReference type="ARBA" id="ARBA00023053"/>
    </source>
</evidence>
<evidence type="ECO:0000256" key="10">
    <source>
        <dbReference type="ARBA" id="ARBA00023201"/>
    </source>
</evidence>
<accession>A0A8J2RW87</accession>
<dbReference type="PRINTS" id="PR01078">
    <property type="entry name" value="AMINACHANNEL"/>
</dbReference>
<dbReference type="EMBL" id="CAKKLH010000283">
    <property type="protein sequence ID" value="CAH0108356.1"/>
    <property type="molecule type" value="Genomic_DNA"/>
</dbReference>
<dbReference type="Pfam" id="PF00858">
    <property type="entry name" value="ASC"/>
    <property type="match status" value="1"/>
</dbReference>
<comment type="subcellular location">
    <subcellularLocation>
        <location evidence="1">Membrane</location>
        <topology evidence="1">Multi-pass membrane protein</topology>
    </subcellularLocation>
</comment>
<evidence type="ECO:0000313" key="14">
    <source>
        <dbReference type="EMBL" id="CAH0108356.1"/>
    </source>
</evidence>
<evidence type="ECO:0000256" key="4">
    <source>
        <dbReference type="ARBA" id="ARBA00022461"/>
    </source>
</evidence>
<dbReference type="InterPro" id="IPR001873">
    <property type="entry name" value="ENaC"/>
</dbReference>
<dbReference type="PANTHER" id="PTHR11690">
    <property type="entry name" value="AMILORIDE-SENSITIVE SODIUM CHANNEL-RELATED"/>
    <property type="match status" value="1"/>
</dbReference>
<keyword evidence="3 12" id="KW-0813">Transport</keyword>
<keyword evidence="9 13" id="KW-0472">Membrane</keyword>
<name>A0A8J2RW87_9CRUS</name>
<keyword evidence="10 12" id="KW-0739">Sodium transport</keyword>
<protein>
    <recommendedName>
        <fullName evidence="16">Sodium channel protein Nach</fullName>
    </recommendedName>
</protein>
<evidence type="ECO:0000256" key="11">
    <source>
        <dbReference type="ARBA" id="ARBA00023303"/>
    </source>
</evidence>
<gene>
    <name evidence="14" type="ORF">DGAL_LOCUS11733</name>
</gene>
<keyword evidence="15" id="KW-1185">Reference proteome</keyword>
<evidence type="ECO:0000256" key="6">
    <source>
        <dbReference type="ARBA" id="ARBA00022989"/>
    </source>
</evidence>
<comment type="similarity">
    <text evidence="2 12">Belongs to the amiloride-sensitive sodium channel (TC 1.A.6) family.</text>
</comment>
<reference evidence="14" key="1">
    <citation type="submission" date="2021-11" db="EMBL/GenBank/DDBJ databases">
        <authorList>
            <person name="Schell T."/>
        </authorList>
    </citation>
    <scope>NUCLEOTIDE SEQUENCE</scope>
    <source>
        <strain evidence="14">M5</strain>
    </source>
</reference>
<dbReference type="OrthoDB" id="6369468at2759"/>